<feature type="region of interest" description="Disordered" evidence="1">
    <location>
        <begin position="389"/>
        <end position="418"/>
    </location>
</feature>
<dbReference type="Proteomes" id="UP000255297">
    <property type="component" value="Unassembled WGS sequence"/>
</dbReference>
<dbReference type="AlphaFoldDB" id="A0A378LRN7"/>
<protein>
    <submittedName>
        <fullName evidence="2">Ankyrin repeat protein</fullName>
    </submittedName>
</protein>
<gene>
    <name evidence="2" type="ORF">NCTC11532_01823</name>
</gene>
<feature type="compositionally biased region" description="Polar residues" evidence="1">
    <location>
        <begin position="389"/>
        <end position="399"/>
    </location>
</feature>
<organism evidence="2 3">
    <name type="scientific">Legionella wadsworthii</name>
    <dbReference type="NCBI Taxonomy" id="28088"/>
    <lineage>
        <taxon>Bacteria</taxon>
        <taxon>Pseudomonadati</taxon>
        <taxon>Pseudomonadota</taxon>
        <taxon>Gammaproteobacteria</taxon>
        <taxon>Legionellales</taxon>
        <taxon>Legionellaceae</taxon>
        <taxon>Legionella</taxon>
    </lineage>
</organism>
<keyword evidence="3" id="KW-1185">Reference proteome</keyword>
<dbReference type="EMBL" id="UGPB01000001">
    <property type="protein sequence ID" value="STY29625.1"/>
    <property type="molecule type" value="Genomic_DNA"/>
</dbReference>
<dbReference type="RefSeq" id="WP_051635520.1">
    <property type="nucleotide sequence ID" value="NZ_CAAAIS010000001.1"/>
</dbReference>
<evidence type="ECO:0000256" key="1">
    <source>
        <dbReference type="SAM" id="MobiDB-lite"/>
    </source>
</evidence>
<accession>A0A378LRN7</accession>
<dbReference type="STRING" id="1122170.GCA_000701265_00663"/>
<sequence>MKHKKKPYKSKSGGLFTKQQESYEIEKSTSEVSIVRRTRDEKDSKRSYVYKEALNSNFGEIEAFNGLCYRMLLGEHAAKVRGVHDDSNSTIAVVSKLIPEYLSFYSYYKLNNKKGVSTEDFIKLKFPQILVAAYCEEENDLNAENFGFGRNKEGEIISVKIDHGESTYPVLSQQRDIPVKRQFTITTHDIIHFPILKDAVPSIFVHEYPKKLLDVEELIHNKDFISQKYYSFLKRILIDDQNYMEIATATVNSEALRQELVADKIERTSLLKTTLIAIPEFRQYIIQNPSVIHQIIQEFREFNLEIKKPEDQPLKIDTEKVYSKFLDIAKDCKEMEQHQLDRSNEDKSGLDNITEELSEEALITLQNLPQDLDEMEFEMNNIEKIIQESETTGGLSLSQETEKTTHHSTTSTAFSMPHIEETTATSTLSSKTTPPDQLKVRSNIIRIPTSEREENIFAVNAVLNSDDLMKGQDGQIPPIIQEIRNIMGDIDSSDDKKIAEAIIQIKDRINKSEERNHSKNTREIIDVFSQPGHINFRVIRDSLSKNELMQKIMAPIKVGMRMD</sequence>
<evidence type="ECO:0000313" key="2">
    <source>
        <dbReference type="EMBL" id="STY29625.1"/>
    </source>
</evidence>
<proteinExistence type="predicted"/>
<evidence type="ECO:0000313" key="3">
    <source>
        <dbReference type="Proteomes" id="UP000255297"/>
    </source>
</evidence>
<reference evidence="2 3" key="1">
    <citation type="submission" date="2018-06" db="EMBL/GenBank/DDBJ databases">
        <authorList>
            <consortium name="Pathogen Informatics"/>
            <person name="Doyle S."/>
        </authorList>
    </citation>
    <scope>NUCLEOTIDE SEQUENCE [LARGE SCALE GENOMIC DNA]</scope>
    <source>
        <strain evidence="2 3">NCTC11532</strain>
    </source>
</reference>
<name>A0A378LRN7_9GAMM</name>
<dbReference type="OrthoDB" id="5652346at2"/>